<dbReference type="InterPro" id="IPR001977">
    <property type="entry name" value="Depp_CoAkinase"/>
</dbReference>
<feature type="transmembrane region" description="Helical" evidence="3">
    <location>
        <begin position="183"/>
        <end position="200"/>
    </location>
</feature>
<dbReference type="HAMAP" id="MF_00376">
    <property type="entry name" value="Dephospho_CoA_kinase"/>
    <property type="match status" value="1"/>
</dbReference>
<dbReference type="NCBIfam" id="TIGR00152">
    <property type="entry name" value="dephospho-CoA kinase"/>
    <property type="match status" value="1"/>
</dbReference>
<keyword evidence="5" id="KW-1185">Reference proteome</keyword>
<dbReference type="Proteomes" id="UP001516464">
    <property type="component" value="Unassembled WGS sequence"/>
</dbReference>
<dbReference type="SUPFAM" id="SSF52540">
    <property type="entry name" value="P-loop containing nucleoside triphosphate hydrolases"/>
    <property type="match status" value="1"/>
</dbReference>
<dbReference type="EMBL" id="SBIQ01000015">
    <property type="protein sequence ID" value="KAF7684392.1"/>
    <property type="molecule type" value="Genomic_DNA"/>
</dbReference>
<comment type="caution">
    <text evidence="4">The sequence shown here is derived from an EMBL/GenBank/DDBJ whole genome shotgun (WGS) entry which is preliminary data.</text>
</comment>
<evidence type="ECO:0000313" key="4">
    <source>
        <dbReference type="EMBL" id="KAF7684392.1"/>
    </source>
</evidence>
<evidence type="ECO:0000256" key="1">
    <source>
        <dbReference type="ARBA" id="ARBA00022741"/>
    </source>
</evidence>
<keyword evidence="4" id="KW-0418">Kinase</keyword>
<keyword evidence="3" id="KW-0812">Transmembrane</keyword>
<dbReference type="Gene3D" id="3.40.50.300">
    <property type="entry name" value="P-loop containing nucleotide triphosphate hydrolases"/>
    <property type="match status" value="1"/>
</dbReference>
<dbReference type="PANTHER" id="PTHR10695">
    <property type="entry name" value="DEPHOSPHO-COA KINASE-RELATED"/>
    <property type="match status" value="1"/>
</dbReference>
<evidence type="ECO:0000256" key="3">
    <source>
        <dbReference type="SAM" id="Phobius"/>
    </source>
</evidence>
<dbReference type="InterPro" id="IPR027417">
    <property type="entry name" value="P-loop_NTPase"/>
</dbReference>
<proteinExistence type="inferred from homology"/>
<keyword evidence="1" id="KW-0547">Nucleotide-binding</keyword>
<name>A0ABQ7I1M5_9MICR</name>
<reference evidence="4 5" key="1">
    <citation type="submission" date="2019-01" db="EMBL/GenBank/DDBJ databases">
        <title>Genomes sequencing and comparative genomics of infectious freshwater microsporidia, Cucumispora dikerogammari and Thelohania contejeani.</title>
        <authorList>
            <person name="Cormier A."/>
            <person name="Giraud I."/>
            <person name="Wattier R."/>
            <person name="Teixeira M."/>
            <person name="Grandjean F."/>
            <person name="Rigaud T."/>
            <person name="Cordaux R."/>
        </authorList>
    </citation>
    <scope>NUCLEOTIDE SEQUENCE [LARGE SCALE GENOMIC DNA]</scope>
    <source>
        <strain evidence="4">T1</strain>
        <tissue evidence="4">Spores</tissue>
    </source>
</reference>
<dbReference type="PANTHER" id="PTHR10695:SF46">
    <property type="entry name" value="BIFUNCTIONAL COENZYME A SYNTHASE-RELATED"/>
    <property type="match status" value="1"/>
</dbReference>
<keyword evidence="3" id="KW-0472">Membrane</keyword>
<dbReference type="CDD" id="cd02022">
    <property type="entry name" value="DPCK"/>
    <property type="match status" value="1"/>
</dbReference>
<sequence>MKIICITGCVGTGKTTVSNLLRKRGYPVLDIDGCAKELIKLKHIDEKICSEYNTSTKNFKHLIFTNENCRKRLKIILYPRIFIKISYEVIKLIFKGHGLIFLDIPLFFELKLNYFFDSLVVYCNRTNQITRIEKRDGKRYKNEKLDIQWDIETKIKMASIVIDNNESLEKTEKQLDNLKFNKISIYFYIFFFLSLYFINLPSHPEINKI</sequence>
<evidence type="ECO:0000256" key="2">
    <source>
        <dbReference type="ARBA" id="ARBA00022840"/>
    </source>
</evidence>
<dbReference type="GO" id="GO:0016301">
    <property type="term" value="F:kinase activity"/>
    <property type="evidence" value="ECO:0007669"/>
    <property type="project" value="UniProtKB-KW"/>
</dbReference>
<accession>A0ABQ7I1M5</accession>
<gene>
    <name evidence="4" type="primary">coaE</name>
    <name evidence="4" type="ORF">TCON_0413</name>
</gene>
<keyword evidence="4" id="KW-0808">Transferase</keyword>
<dbReference type="PROSITE" id="PS51219">
    <property type="entry name" value="DPCK"/>
    <property type="match status" value="1"/>
</dbReference>
<organism evidence="4 5">
    <name type="scientific">Astathelohania contejeani</name>
    <dbReference type="NCBI Taxonomy" id="164912"/>
    <lineage>
        <taxon>Eukaryota</taxon>
        <taxon>Fungi</taxon>
        <taxon>Fungi incertae sedis</taxon>
        <taxon>Microsporidia</taxon>
        <taxon>Astathelohaniidae</taxon>
        <taxon>Astathelohania</taxon>
    </lineage>
</organism>
<keyword evidence="2" id="KW-0067">ATP-binding</keyword>
<dbReference type="Pfam" id="PF01121">
    <property type="entry name" value="CoaE"/>
    <property type="match status" value="1"/>
</dbReference>
<keyword evidence="3" id="KW-1133">Transmembrane helix</keyword>
<protein>
    <submittedName>
        <fullName evidence="4">Dephospho-CoA kinase</fullName>
    </submittedName>
</protein>
<evidence type="ECO:0000313" key="5">
    <source>
        <dbReference type="Proteomes" id="UP001516464"/>
    </source>
</evidence>